<dbReference type="OrthoDB" id="1937853at2759"/>
<dbReference type="InterPro" id="IPR042197">
    <property type="entry name" value="Apaf_helical"/>
</dbReference>
<proteinExistence type="predicted"/>
<evidence type="ECO:0000256" key="1">
    <source>
        <dbReference type="ARBA" id="ARBA00022614"/>
    </source>
</evidence>
<dbReference type="Gene3D" id="1.10.8.430">
    <property type="entry name" value="Helical domain of apoptotic protease-activating factors"/>
    <property type="match status" value="1"/>
</dbReference>
<dbReference type="Proteomes" id="UP000224567">
    <property type="component" value="Unassembled WGS sequence"/>
</dbReference>
<evidence type="ECO:0000313" key="3">
    <source>
        <dbReference type="EMBL" id="PHT39944.1"/>
    </source>
</evidence>
<evidence type="ECO:0000313" key="4">
    <source>
        <dbReference type="Proteomes" id="UP000224567"/>
    </source>
</evidence>
<dbReference type="PANTHER" id="PTHR33463:SF218">
    <property type="entry name" value="DISEASE RESISTANCE PROTEIN RPS2-LIKE"/>
    <property type="match status" value="1"/>
</dbReference>
<gene>
    <name evidence="3" type="ORF">CQW23_18798</name>
</gene>
<dbReference type="Gene3D" id="3.80.10.10">
    <property type="entry name" value="Ribonuclease Inhibitor"/>
    <property type="match status" value="1"/>
</dbReference>
<evidence type="ECO:0000256" key="2">
    <source>
        <dbReference type="ARBA" id="ARBA00022821"/>
    </source>
</evidence>
<name>A0A2G2W3Z0_CAPBA</name>
<dbReference type="PANTHER" id="PTHR33463">
    <property type="entry name" value="NB-ARC DOMAIN-CONTAINING PROTEIN-RELATED"/>
    <property type="match status" value="1"/>
</dbReference>
<keyword evidence="1" id="KW-0433">Leucine-rich repeat</keyword>
<dbReference type="GO" id="GO:0006952">
    <property type="term" value="P:defense response"/>
    <property type="evidence" value="ECO:0007669"/>
    <property type="project" value="UniProtKB-KW"/>
</dbReference>
<accession>A0A2G2W3Z0</accession>
<reference evidence="4" key="2">
    <citation type="journal article" date="2017" name="J. Anim. Genet.">
        <title>Multiple reference genome sequences of hot pepper reveal the massive evolution of plant disease resistance genes by retroduplication.</title>
        <authorList>
            <person name="Kim S."/>
            <person name="Park J."/>
            <person name="Yeom S.-I."/>
            <person name="Kim Y.-M."/>
            <person name="Seo E."/>
            <person name="Kim K.-T."/>
            <person name="Kim M.-S."/>
            <person name="Lee J.M."/>
            <person name="Cheong K."/>
            <person name="Shin H.-S."/>
            <person name="Kim S.-B."/>
            <person name="Han K."/>
            <person name="Lee J."/>
            <person name="Park M."/>
            <person name="Lee H.-A."/>
            <person name="Lee H.-Y."/>
            <person name="Lee Y."/>
            <person name="Oh S."/>
            <person name="Lee J.H."/>
            <person name="Choi E."/>
            <person name="Choi E."/>
            <person name="Lee S.E."/>
            <person name="Jeon J."/>
            <person name="Kim H."/>
            <person name="Choi G."/>
            <person name="Song H."/>
            <person name="Lee J."/>
            <person name="Lee S.-C."/>
            <person name="Kwon J.-K."/>
            <person name="Lee H.-Y."/>
            <person name="Koo N."/>
            <person name="Hong Y."/>
            <person name="Kim R.W."/>
            <person name="Kang W.-H."/>
            <person name="Huh J.H."/>
            <person name="Kang B.-C."/>
            <person name="Yang T.-J."/>
            <person name="Lee Y.-H."/>
            <person name="Bennetzen J.L."/>
            <person name="Choi D."/>
        </authorList>
    </citation>
    <scope>NUCLEOTIDE SEQUENCE [LARGE SCALE GENOMIC DNA]</scope>
    <source>
        <strain evidence="4">cv. PBC81</strain>
    </source>
</reference>
<keyword evidence="4" id="KW-1185">Reference proteome</keyword>
<dbReference type="SUPFAM" id="SSF52540">
    <property type="entry name" value="P-loop containing nucleoside triphosphate hydrolases"/>
    <property type="match status" value="1"/>
</dbReference>
<sequence length="436" mass="50310">MRTNIKMRVTTMKKDESWQLFVKNAGDVANLAYIQPLAKENARECGGLPLGITVIGTSMRGKTRVEVWKYALDSLRRSEPNNKNVKDKVYSVIKWSYDSSESRDIRKGILGEHDTYEQAYNRGITLIENLKDACLLEADKMEIVDCVQMHDVVRDVARWIASTIGDEHTSVFQDGIGLTEISHIKLLTSVKRISFVSNEIECLPDCFPKCQDTKSLLLQDNEPLDKIPHKFFLAFPALRVLNLSETSIRELASFINSLCQQRSLILQSFFKLTELPPVANLHILQVLDCEYTKLRCLPQGMENLTNLRLLNMLVPDLKSIGKGFFIKFPSIEISSDQATLFNSEIPRFRKLELYGLPELGTLEETQRMWEHLEELKVIACDGFRKLPLSIKTSKNIKIIEGKSQWWSQLEWDDDNFKSNLEHCYKKWQNRWQKDQS</sequence>
<dbReference type="AlphaFoldDB" id="A0A2G2W3Z0"/>
<dbReference type="SUPFAM" id="SSF52058">
    <property type="entry name" value="L domain-like"/>
    <property type="match status" value="1"/>
</dbReference>
<reference evidence="3 4" key="1">
    <citation type="journal article" date="2017" name="Genome Biol.">
        <title>New reference genome sequences of hot pepper reveal the massive evolution of plant disease-resistance genes by retroduplication.</title>
        <authorList>
            <person name="Kim S."/>
            <person name="Park J."/>
            <person name="Yeom S.I."/>
            <person name="Kim Y.M."/>
            <person name="Seo E."/>
            <person name="Kim K.T."/>
            <person name="Kim M.S."/>
            <person name="Lee J.M."/>
            <person name="Cheong K."/>
            <person name="Shin H.S."/>
            <person name="Kim S.B."/>
            <person name="Han K."/>
            <person name="Lee J."/>
            <person name="Park M."/>
            <person name="Lee H.A."/>
            <person name="Lee H.Y."/>
            <person name="Lee Y."/>
            <person name="Oh S."/>
            <person name="Lee J.H."/>
            <person name="Choi E."/>
            <person name="Choi E."/>
            <person name="Lee S.E."/>
            <person name="Jeon J."/>
            <person name="Kim H."/>
            <person name="Choi G."/>
            <person name="Song H."/>
            <person name="Lee J."/>
            <person name="Lee S.C."/>
            <person name="Kwon J.K."/>
            <person name="Lee H.Y."/>
            <person name="Koo N."/>
            <person name="Hong Y."/>
            <person name="Kim R.W."/>
            <person name="Kang W.H."/>
            <person name="Huh J.H."/>
            <person name="Kang B.C."/>
            <person name="Yang T.J."/>
            <person name="Lee Y.H."/>
            <person name="Bennetzen J.L."/>
            <person name="Choi D."/>
        </authorList>
    </citation>
    <scope>NUCLEOTIDE SEQUENCE [LARGE SCALE GENOMIC DNA]</scope>
    <source>
        <strain evidence="4">cv. PBC81</strain>
    </source>
</reference>
<dbReference type="GO" id="GO:0005524">
    <property type="term" value="F:ATP binding"/>
    <property type="evidence" value="ECO:0007669"/>
    <property type="project" value="UniProtKB-KW"/>
</dbReference>
<dbReference type="InterPro" id="IPR032675">
    <property type="entry name" value="LRR_dom_sf"/>
</dbReference>
<dbReference type="FunFam" id="1.10.8.430:FF:000003">
    <property type="entry name" value="Probable disease resistance protein At5g66910"/>
    <property type="match status" value="1"/>
</dbReference>
<keyword evidence="2" id="KW-0611">Plant defense</keyword>
<protein>
    <submittedName>
        <fullName evidence="3">Uncharacterized protein</fullName>
    </submittedName>
</protein>
<organism evidence="3 4">
    <name type="scientific">Capsicum baccatum</name>
    <name type="common">Peruvian pepper</name>
    <dbReference type="NCBI Taxonomy" id="33114"/>
    <lineage>
        <taxon>Eukaryota</taxon>
        <taxon>Viridiplantae</taxon>
        <taxon>Streptophyta</taxon>
        <taxon>Embryophyta</taxon>
        <taxon>Tracheophyta</taxon>
        <taxon>Spermatophyta</taxon>
        <taxon>Magnoliopsida</taxon>
        <taxon>eudicotyledons</taxon>
        <taxon>Gunneridae</taxon>
        <taxon>Pentapetalae</taxon>
        <taxon>asterids</taxon>
        <taxon>lamiids</taxon>
        <taxon>Solanales</taxon>
        <taxon>Solanaceae</taxon>
        <taxon>Solanoideae</taxon>
        <taxon>Capsiceae</taxon>
        <taxon>Capsicum</taxon>
    </lineage>
</organism>
<dbReference type="InterPro" id="IPR050905">
    <property type="entry name" value="Plant_NBS-LRR"/>
</dbReference>
<dbReference type="InterPro" id="IPR027417">
    <property type="entry name" value="P-loop_NTPase"/>
</dbReference>
<dbReference type="GO" id="GO:0043531">
    <property type="term" value="F:ADP binding"/>
    <property type="evidence" value="ECO:0007669"/>
    <property type="project" value="InterPro"/>
</dbReference>
<dbReference type="EMBL" id="MLFT02000008">
    <property type="protein sequence ID" value="PHT39944.1"/>
    <property type="molecule type" value="Genomic_DNA"/>
</dbReference>
<comment type="caution">
    <text evidence="3">The sequence shown here is derived from an EMBL/GenBank/DDBJ whole genome shotgun (WGS) entry which is preliminary data.</text>
</comment>